<evidence type="ECO:0000256" key="1">
    <source>
        <dbReference type="ARBA" id="ARBA00004251"/>
    </source>
</evidence>
<evidence type="ECO:0000256" key="14">
    <source>
        <dbReference type="ARBA" id="ARBA00077373"/>
    </source>
</evidence>
<evidence type="ECO:0000256" key="7">
    <source>
        <dbReference type="ARBA" id="ARBA00022837"/>
    </source>
</evidence>
<dbReference type="PROSITE" id="PS00232">
    <property type="entry name" value="CADHERIN_1"/>
    <property type="match status" value="2"/>
</dbReference>
<dbReference type="FunFam" id="2.60.40.60:FF:000009">
    <property type="entry name" value="Cadherin 24"/>
    <property type="match status" value="1"/>
</dbReference>
<evidence type="ECO:0000256" key="2">
    <source>
        <dbReference type="ARBA" id="ARBA00022475"/>
    </source>
</evidence>
<keyword evidence="9 17" id="KW-1133">Transmembrane helix</keyword>
<evidence type="ECO:0000256" key="11">
    <source>
        <dbReference type="ARBA" id="ARBA00023180"/>
    </source>
</evidence>
<evidence type="ECO:0000313" key="20">
    <source>
        <dbReference type="Proteomes" id="UP000694680"/>
    </source>
</evidence>
<feature type="transmembrane region" description="Helical" evidence="17">
    <location>
        <begin position="615"/>
        <end position="636"/>
    </location>
</feature>
<evidence type="ECO:0000256" key="8">
    <source>
        <dbReference type="ARBA" id="ARBA00022889"/>
    </source>
</evidence>
<dbReference type="InterPro" id="IPR015919">
    <property type="entry name" value="Cadherin-like_sf"/>
</dbReference>
<proteinExistence type="predicted"/>
<evidence type="ECO:0000256" key="17">
    <source>
        <dbReference type="SAM" id="Phobius"/>
    </source>
</evidence>
<dbReference type="InterPro" id="IPR020894">
    <property type="entry name" value="Cadherin_CS"/>
</dbReference>
<dbReference type="GO" id="GO:0045296">
    <property type="term" value="F:cadherin binding"/>
    <property type="evidence" value="ECO:0007669"/>
    <property type="project" value="TreeGrafter"/>
</dbReference>
<dbReference type="InterPro" id="IPR039808">
    <property type="entry name" value="Cadherin"/>
</dbReference>
<keyword evidence="8 16" id="KW-0130">Cell adhesion</keyword>
<dbReference type="PANTHER" id="PTHR24027">
    <property type="entry name" value="CADHERIN-23"/>
    <property type="match status" value="1"/>
</dbReference>
<evidence type="ECO:0000313" key="19">
    <source>
        <dbReference type="Ensembl" id="ENSGWIP00000052769.1"/>
    </source>
</evidence>
<dbReference type="PANTHER" id="PTHR24027:SF311">
    <property type="entry name" value="CADHERIN-22"/>
    <property type="match status" value="1"/>
</dbReference>
<keyword evidence="3 16" id="KW-0812">Transmembrane</keyword>
<dbReference type="PROSITE" id="PS50268">
    <property type="entry name" value="CADHERIN_2"/>
    <property type="match status" value="5"/>
</dbReference>
<dbReference type="PRINTS" id="PR00205">
    <property type="entry name" value="CADHERIN"/>
</dbReference>
<dbReference type="InterPro" id="IPR027397">
    <property type="entry name" value="Catenin-bd_sf"/>
</dbReference>
<dbReference type="GO" id="GO:0044331">
    <property type="term" value="P:cell-cell adhesion mediated by cadherin"/>
    <property type="evidence" value="ECO:0007669"/>
    <property type="project" value="TreeGrafter"/>
</dbReference>
<dbReference type="CDD" id="cd11304">
    <property type="entry name" value="Cadherin_repeat"/>
    <property type="match status" value="5"/>
</dbReference>
<dbReference type="Pfam" id="PF01049">
    <property type="entry name" value="CADH_Y-type_LIR"/>
    <property type="match status" value="1"/>
</dbReference>
<dbReference type="GO" id="GO:0008013">
    <property type="term" value="F:beta-catenin binding"/>
    <property type="evidence" value="ECO:0007669"/>
    <property type="project" value="TreeGrafter"/>
</dbReference>
<keyword evidence="2" id="KW-1003">Cell membrane</keyword>
<organism evidence="19 20">
    <name type="scientific">Gouania willdenowi</name>
    <name type="common">Blunt-snouted clingfish</name>
    <name type="synonym">Lepadogaster willdenowi</name>
    <dbReference type="NCBI Taxonomy" id="441366"/>
    <lineage>
        <taxon>Eukaryota</taxon>
        <taxon>Metazoa</taxon>
        <taxon>Chordata</taxon>
        <taxon>Craniata</taxon>
        <taxon>Vertebrata</taxon>
        <taxon>Euteleostomi</taxon>
        <taxon>Actinopterygii</taxon>
        <taxon>Neopterygii</taxon>
        <taxon>Teleostei</taxon>
        <taxon>Neoteleostei</taxon>
        <taxon>Acanthomorphata</taxon>
        <taxon>Ovalentaria</taxon>
        <taxon>Blenniimorphae</taxon>
        <taxon>Blenniiformes</taxon>
        <taxon>Gobiesocoidei</taxon>
        <taxon>Gobiesocidae</taxon>
        <taxon>Gobiesocinae</taxon>
        <taxon>Gouania</taxon>
    </lineage>
</organism>
<dbReference type="GO" id="GO:0005912">
    <property type="term" value="C:adherens junction"/>
    <property type="evidence" value="ECO:0007669"/>
    <property type="project" value="TreeGrafter"/>
</dbReference>
<evidence type="ECO:0000259" key="18">
    <source>
        <dbReference type="PROSITE" id="PS50268"/>
    </source>
</evidence>
<dbReference type="SUPFAM" id="SSF49313">
    <property type="entry name" value="Cadherin-like"/>
    <property type="match status" value="5"/>
</dbReference>
<keyword evidence="11" id="KW-0325">Glycoprotein</keyword>
<evidence type="ECO:0000256" key="13">
    <source>
        <dbReference type="ARBA" id="ARBA00069626"/>
    </source>
</evidence>
<protein>
    <recommendedName>
        <fullName evidence="13">Cadherin-22</fullName>
    </recommendedName>
    <alternativeName>
        <fullName evidence="14">Pituitary and brain cadherin</fullName>
    </alternativeName>
</protein>
<evidence type="ECO:0000256" key="10">
    <source>
        <dbReference type="ARBA" id="ARBA00023136"/>
    </source>
</evidence>
<evidence type="ECO:0000256" key="16">
    <source>
        <dbReference type="RuleBase" id="RU003318"/>
    </source>
</evidence>
<dbReference type="FunFam" id="4.10.900.10:FF:000007">
    <property type="entry name" value="Cadherin 22"/>
    <property type="match status" value="1"/>
</dbReference>
<keyword evidence="7 15" id="KW-0106">Calcium</keyword>
<sequence>LIHEALKDIFETWTFFATLTLTLFTLAWCEASRTNSTTSQRSKQDQGPSSIERVKRGWVWNQFFVVEEYTGTEPLYVGKIHTDSDEGEGNIKYTISGEGAGTIFIIDELTGDIHATERLDREEKAFYTLRAQARDRQSNDPLEPESEFVIKVQDINDSEPKFLEGPYIGSVAELSPIGTSVMKVSASDADDPTYGSSARVIYGVLDGERFFTVDRHTGIIMTAVADLDRETQDRYELVVKATDMAGQMGGLSGSTTVTIVITDVNDNPPRFQQSECNFSPSLYRSHFGRVIATDSDMGENTDMSYLIKEGGELFKVTTDVESQEALFLVLFQPLNYESKRTHNVVVEAVNKHLDPRFADLGSFRDQTIVRVSVSDVDEPPIFQPEDGTIIEVQEDAKPGALVGIVSARDPDSTNKPVRFSIDRTTDQEMIFHIDPDSGAITLGKVLDRETAGWHNITVKAVEADNHSMASHSAVSIRILDVNDNPPELARPYEASICEDAKPGQLIHTISVVDKDEPQTGHRFIFTLAPEASSNRHFTLWDVKDNTAGIRTQRSGFNRHEQNVYLLPILVVDNGPPSLSSTSTLTIHVCGCDTEGTIQSCNATAYVMSAALSPGALIALLVCMLILIVLVLLILTLKRHRKGQRMTEDEEDMRDNVIKYNDEGGGEQDTQAYDISALRNLYDFPEAKSCDSGPDIHSLPQWVPASRVGGVSEGATAASADFSLFKGYIRKKVEQADADLTVPPYDSFQTYAFEGTSSPALSLSSIHTLSTTSEQDFSYLSNWGPRFRQLAGYYAPGKPEEEGS</sequence>
<accession>A0A8C5I0R5</accession>
<dbReference type="InterPro" id="IPR000233">
    <property type="entry name" value="Cadherin_Y-type_LIR"/>
</dbReference>
<dbReference type="GO" id="GO:0000902">
    <property type="term" value="P:cell morphogenesis"/>
    <property type="evidence" value="ECO:0007669"/>
    <property type="project" value="TreeGrafter"/>
</dbReference>
<gene>
    <name evidence="19" type="primary">cdh22</name>
</gene>
<feature type="domain" description="Cadherin" evidence="18">
    <location>
        <begin position="82"/>
        <end position="162"/>
    </location>
</feature>
<evidence type="ECO:0000256" key="5">
    <source>
        <dbReference type="ARBA" id="ARBA00022729"/>
    </source>
</evidence>
<dbReference type="GO" id="GO:0005509">
    <property type="term" value="F:calcium ion binding"/>
    <property type="evidence" value="ECO:0007669"/>
    <property type="project" value="UniProtKB-UniRule"/>
</dbReference>
<dbReference type="FunFam" id="2.60.40.60:FF:000017">
    <property type="entry name" value="Cadherin 24"/>
    <property type="match status" value="1"/>
</dbReference>
<dbReference type="Gene3D" id="4.10.900.10">
    <property type="entry name" value="TCF3-CBD (Catenin binding domain)"/>
    <property type="match status" value="1"/>
</dbReference>
<evidence type="ECO:0000256" key="3">
    <source>
        <dbReference type="ARBA" id="ARBA00022692"/>
    </source>
</evidence>
<dbReference type="GO" id="GO:0016477">
    <property type="term" value="P:cell migration"/>
    <property type="evidence" value="ECO:0007669"/>
    <property type="project" value="TreeGrafter"/>
</dbReference>
<dbReference type="Gene3D" id="2.60.40.60">
    <property type="entry name" value="Cadherins"/>
    <property type="match status" value="5"/>
</dbReference>
<evidence type="ECO:0000256" key="4">
    <source>
        <dbReference type="ARBA" id="ARBA00022723"/>
    </source>
</evidence>
<reference evidence="19" key="1">
    <citation type="submission" date="2020-06" db="EMBL/GenBank/DDBJ databases">
        <authorList>
            <consortium name="Wellcome Sanger Institute Data Sharing"/>
        </authorList>
    </citation>
    <scope>NUCLEOTIDE SEQUENCE [LARGE SCALE GENOMIC DNA]</scope>
</reference>
<dbReference type="FunFam" id="2.60.40.60:FF:000008">
    <property type="entry name" value="Cadherin 24"/>
    <property type="match status" value="1"/>
</dbReference>
<keyword evidence="5" id="KW-0732">Signal</keyword>
<keyword evidence="6" id="KW-0677">Repeat</keyword>
<dbReference type="AlphaFoldDB" id="A0A8C5I0R5"/>
<keyword evidence="10 17" id="KW-0472">Membrane</keyword>
<dbReference type="GO" id="GO:0016339">
    <property type="term" value="P:calcium-dependent cell-cell adhesion via plasma membrane cell adhesion molecules"/>
    <property type="evidence" value="ECO:0007669"/>
    <property type="project" value="TreeGrafter"/>
</dbReference>
<name>A0A8C5I0R5_GOUWI</name>
<dbReference type="FunFam" id="2.60.40.60:FF:000014">
    <property type="entry name" value="Cadherin 8"/>
    <property type="match status" value="1"/>
</dbReference>
<dbReference type="FunFam" id="2.60.40.60:FF:000012">
    <property type="entry name" value="Cadherin 24"/>
    <property type="match status" value="1"/>
</dbReference>
<evidence type="ECO:0000256" key="6">
    <source>
        <dbReference type="ARBA" id="ARBA00022737"/>
    </source>
</evidence>
<reference evidence="19" key="3">
    <citation type="submission" date="2025-09" db="UniProtKB">
        <authorList>
            <consortium name="Ensembl"/>
        </authorList>
    </citation>
    <scope>IDENTIFICATION</scope>
</reference>
<dbReference type="Ensembl" id="ENSGWIT00000056935.1">
    <property type="protein sequence ID" value="ENSGWIP00000052769.1"/>
    <property type="gene ID" value="ENSGWIG00000025148.1"/>
</dbReference>
<dbReference type="Pfam" id="PF00028">
    <property type="entry name" value="Cadherin"/>
    <property type="match status" value="5"/>
</dbReference>
<evidence type="ECO:0000256" key="9">
    <source>
        <dbReference type="ARBA" id="ARBA00022989"/>
    </source>
</evidence>
<evidence type="ECO:0000256" key="15">
    <source>
        <dbReference type="PROSITE-ProRule" id="PRU00043"/>
    </source>
</evidence>
<dbReference type="GO" id="GO:0016342">
    <property type="term" value="C:catenin complex"/>
    <property type="evidence" value="ECO:0007669"/>
    <property type="project" value="TreeGrafter"/>
</dbReference>
<comment type="subcellular location">
    <subcellularLocation>
        <location evidence="1 16">Cell membrane</location>
        <topology evidence="1 16">Single-pass type I membrane protein</topology>
    </subcellularLocation>
</comment>
<dbReference type="GO" id="GO:0007043">
    <property type="term" value="P:cell-cell junction assembly"/>
    <property type="evidence" value="ECO:0007669"/>
    <property type="project" value="TreeGrafter"/>
</dbReference>
<comment type="function">
    <text evidence="12">Cadherins are calcium-dependent cell adhesion proteins. They preferentially interact with themselves in a homophilic manner in connecting cells; cadherins may thus contribute to the sorting of heterogeneous cell types. PB-cadherins may have a role in the morphological organization of pituitary gland and brain tissues.</text>
</comment>
<dbReference type="Proteomes" id="UP000694680">
    <property type="component" value="Chromosome 5"/>
</dbReference>
<reference evidence="19" key="2">
    <citation type="submission" date="2025-08" db="UniProtKB">
        <authorList>
            <consortium name="Ensembl"/>
        </authorList>
    </citation>
    <scope>IDENTIFICATION</scope>
</reference>
<dbReference type="GO" id="GO:0007156">
    <property type="term" value="P:homophilic cell adhesion via plasma membrane adhesion molecules"/>
    <property type="evidence" value="ECO:0007669"/>
    <property type="project" value="InterPro"/>
</dbReference>
<feature type="domain" description="Cadherin" evidence="18">
    <location>
        <begin position="384"/>
        <end position="488"/>
    </location>
</feature>
<feature type="domain" description="Cadherin" evidence="18">
    <location>
        <begin position="289"/>
        <end position="382"/>
    </location>
</feature>
<feature type="domain" description="Cadherin" evidence="18">
    <location>
        <begin position="163"/>
        <end position="271"/>
    </location>
</feature>
<dbReference type="GO" id="GO:0034332">
    <property type="term" value="P:adherens junction organization"/>
    <property type="evidence" value="ECO:0007669"/>
    <property type="project" value="TreeGrafter"/>
</dbReference>
<feature type="domain" description="Cadherin" evidence="18">
    <location>
        <begin position="488"/>
        <end position="605"/>
    </location>
</feature>
<keyword evidence="4" id="KW-0479">Metal-binding</keyword>
<dbReference type="InterPro" id="IPR002126">
    <property type="entry name" value="Cadherin-like_dom"/>
</dbReference>
<evidence type="ECO:0000256" key="12">
    <source>
        <dbReference type="ARBA" id="ARBA00057645"/>
    </source>
</evidence>
<dbReference type="SMART" id="SM00112">
    <property type="entry name" value="CA"/>
    <property type="match status" value="5"/>
</dbReference>
<dbReference type="GO" id="GO:0002009">
    <property type="term" value="P:morphogenesis of an epithelium"/>
    <property type="evidence" value="ECO:0007669"/>
    <property type="project" value="UniProtKB-ARBA"/>
</dbReference>
<keyword evidence="20" id="KW-1185">Reference proteome</keyword>